<dbReference type="EMBL" id="LXQA010041077">
    <property type="protein sequence ID" value="MCH99703.1"/>
    <property type="molecule type" value="Genomic_DNA"/>
</dbReference>
<keyword evidence="4" id="KW-1185">Reference proteome</keyword>
<proteinExistence type="predicted"/>
<evidence type="ECO:0000313" key="4">
    <source>
        <dbReference type="Proteomes" id="UP000265520"/>
    </source>
</evidence>
<reference evidence="3 4" key="1">
    <citation type="journal article" date="2018" name="Front. Plant Sci.">
        <title>Red Clover (Trifolium pratense) and Zigzag Clover (T. medium) - A Picture of Genomic Similarities and Differences.</title>
        <authorList>
            <person name="Dluhosova J."/>
            <person name="Istvanek J."/>
            <person name="Nedelnik J."/>
            <person name="Repkova J."/>
        </authorList>
    </citation>
    <scope>NUCLEOTIDE SEQUENCE [LARGE SCALE GENOMIC DNA]</scope>
    <source>
        <strain evidence="4">cv. 10/8</strain>
        <tissue evidence="3">Leaf</tissue>
    </source>
</reference>
<organism evidence="3 4">
    <name type="scientific">Trifolium medium</name>
    <dbReference type="NCBI Taxonomy" id="97028"/>
    <lineage>
        <taxon>Eukaryota</taxon>
        <taxon>Viridiplantae</taxon>
        <taxon>Streptophyta</taxon>
        <taxon>Embryophyta</taxon>
        <taxon>Tracheophyta</taxon>
        <taxon>Spermatophyta</taxon>
        <taxon>Magnoliopsida</taxon>
        <taxon>eudicotyledons</taxon>
        <taxon>Gunneridae</taxon>
        <taxon>Pentapetalae</taxon>
        <taxon>rosids</taxon>
        <taxon>fabids</taxon>
        <taxon>Fabales</taxon>
        <taxon>Fabaceae</taxon>
        <taxon>Papilionoideae</taxon>
        <taxon>50 kb inversion clade</taxon>
        <taxon>NPAAA clade</taxon>
        <taxon>Hologalegina</taxon>
        <taxon>IRL clade</taxon>
        <taxon>Trifolieae</taxon>
        <taxon>Trifolium</taxon>
    </lineage>
</organism>
<feature type="region of interest" description="Disordered" evidence="2">
    <location>
        <begin position="76"/>
        <end position="105"/>
    </location>
</feature>
<gene>
    <name evidence="3" type="ORF">A2U01_0020718</name>
</gene>
<evidence type="ECO:0000313" key="3">
    <source>
        <dbReference type="EMBL" id="MCH99703.1"/>
    </source>
</evidence>
<dbReference type="Proteomes" id="UP000265520">
    <property type="component" value="Unassembled WGS sequence"/>
</dbReference>
<evidence type="ECO:0000256" key="2">
    <source>
        <dbReference type="SAM" id="MobiDB-lite"/>
    </source>
</evidence>
<accession>A0A392NJZ8</accession>
<name>A0A392NJZ8_9FABA</name>
<feature type="coiled-coil region" evidence="1">
    <location>
        <begin position="45"/>
        <end position="72"/>
    </location>
</feature>
<evidence type="ECO:0000256" key="1">
    <source>
        <dbReference type="SAM" id="Coils"/>
    </source>
</evidence>
<dbReference type="AlphaFoldDB" id="A0A392NJZ8"/>
<keyword evidence="1" id="KW-0175">Coiled coil</keyword>
<protein>
    <submittedName>
        <fullName evidence="3">Agamous-like MADS-box protein AGL80-like</fullName>
    </submittedName>
</protein>
<comment type="caution">
    <text evidence="3">The sequence shown here is derived from an EMBL/GenBank/DDBJ whole genome shotgun (WGS) entry which is preliminary data.</text>
</comment>
<sequence length="165" mass="18333">MAMMMSHDHVGMEKQKDSSQIEACAIVYGSTKPEFEQSKKKLNQDDYLKQRIVKAEDQLKKLRKENRQNGMKVLMSNYDSAPTPTPTPSQLQITPPPPPAAATSSNGEMAMMMSHGHVGMTVNNDDIMQTGSFMDLLNGNGDETIPFGQPHDANLQDGFWHNILP</sequence>